<feature type="region of interest" description="Disordered" evidence="1">
    <location>
        <begin position="347"/>
        <end position="366"/>
    </location>
</feature>
<dbReference type="EMBL" id="KN817534">
    <property type="protein sequence ID" value="KJA24878.1"/>
    <property type="molecule type" value="Genomic_DNA"/>
</dbReference>
<dbReference type="OrthoDB" id="3162439at2759"/>
<dbReference type="InterPro" id="IPR018712">
    <property type="entry name" value="Tle1-like_cat"/>
</dbReference>
<organism evidence="4 5">
    <name type="scientific">Hypholoma sublateritium (strain FD-334 SS-4)</name>
    <dbReference type="NCBI Taxonomy" id="945553"/>
    <lineage>
        <taxon>Eukaryota</taxon>
        <taxon>Fungi</taxon>
        <taxon>Dikarya</taxon>
        <taxon>Basidiomycota</taxon>
        <taxon>Agaricomycotina</taxon>
        <taxon>Agaricomycetes</taxon>
        <taxon>Agaricomycetidae</taxon>
        <taxon>Agaricales</taxon>
        <taxon>Agaricineae</taxon>
        <taxon>Strophariaceae</taxon>
        <taxon>Hypholoma</taxon>
    </lineage>
</organism>
<feature type="region of interest" description="Disordered" evidence="1">
    <location>
        <begin position="236"/>
        <end position="255"/>
    </location>
</feature>
<evidence type="ECO:0000256" key="1">
    <source>
        <dbReference type="SAM" id="MobiDB-lite"/>
    </source>
</evidence>
<reference evidence="5" key="1">
    <citation type="submission" date="2014-04" db="EMBL/GenBank/DDBJ databases">
        <title>Evolutionary Origins and Diversification of the Mycorrhizal Mutualists.</title>
        <authorList>
            <consortium name="DOE Joint Genome Institute"/>
            <consortium name="Mycorrhizal Genomics Consortium"/>
            <person name="Kohler A."/>
            <person name="Kuo A."/>
            <person name="Nagy L.G."/>
            <person name="Floudas D."/>
            <person name="Copeland A."/>
            <person name="Barry K.W."/>
            <person name="Cichocki N."/>
            <person name="Veneault-Fourrey C."/>
            <person name="LaButti K."/>
            <person name="Lindquist E.A."/>
            <person name="Lipzen A."/>
            <person name="Lundell T."/>
            <person name="Morin E."/>
            <person name="Murat C."/>
            <person name="Riley R."/>
            <person name="Ohm R."/>
            <person name="Sun H."/>
            <person name="Tunlid A."/>
            <person name="Henrissat B."/>
            <person name="Grigoriev I.V."/>
            <person name="Hibbett D.S."/>
            <person name="Martin F."/>
        </authorList>
    </citation>
    <scope>NUCLEOTIDE SEQUENCE [LARGE SCALE GENOMIC DNA]</scope>
    <source>
        <strain evidence="5">FD-334 SS-4</strain>
    </source>
</reference>
<keyword evidence="2" id="KW-1133">Transmembrane helix</keyword>
<dbReference type="Pfam" id="PF09994">
    <property type="entry name" value="T6SS_Tle1-like_cat"/>
    <property type="match status" value="1"/>
</dbReference>
<feature type="domain" description="T6SS Phospholipase effector Tle1-like catalytic" evidence="3">
    <location>
        <begin position="33"/>
        <end position="317"/>
    </location>
</feature>
<evidence type="ECO:0000256" key="2">
    <source>
        <dbReference type="SAM" id="Phobius"/>
    </source>
</evidence>
<evidence type="ECO:0000313" key="4">
    <source>
        <dbReference type="EMBL" id="KJA24878.1"/>
    </source>
</evidence>
<sequence>MSSPQLAATASTSTVRSMPSSHPPTVEENVSARTIVLCFDGTGNMFGEENSNVIKFFRALVKDRPEKQLVYYQPGIGTYNERQFYTRSISTAARLWDKGLATHLNDHVKEGYQFIMRNYRRGDKISLFGFSRGAHTARVIAGMLYKVGLLPAHNDQQLDFAFSVYQSTGSHGIQLSKEFKQTFAIPVTVEFVGVWDTVSSVGIIPRSHPYTSVNYAVKTFRHALALDERRARFRPQTWNEPTPDHQQDLDVDDPGSIMKQRGDRARDDWVYQPPERRTTDVKEVWFAGAHADVGGGSHPNTIPDSLSGIPLRWMVKECIIKGTDILFNADVLTSFGFDLKAVTDSVSKGLNSPHAHGPTSEQYDSDRVGNERVHPYFPTINPVSVTNTLPFPTSLPDSIAASPPPPLEEHNLLSRLHELGSSIKHLNLNFWITHPNDALDRVATVFDQLKLAQTWWLIEFLPTFTTYQEADGTWVRKRMRNFGQGRYIPFFEDEILVHKSVEDRIKDTATMKDPYRPAAFNWDLALSSDSGTPRGGPFRSSVPDQKSELFDGISSQFNVLVVISTFTTALIISFLSLVGQLVSIPDSLVREIGMCLSFLACGIHLWVAIVAGRAALLALKYKISKEDSYLGDNSTNAQKGLQTEDFTRFLVLCEQLQLAGTITFFPAALILIFKDDIEKSFPSHKIRLIDTILIRNIIQAYSQDRTGEAFYDVDGSSFVPEFGRSLSETNFLGGIFHVHGNHWITLTIDIEHEEIAYGDPASKEALETSEPTLDRALRWFLSQHIPSLNSTDQLEEVVLPTPAQNIQHDSWNCGVYSFNALSHTLFKDRPLLENIGPSSIPGDLLRMDVLRQLIAKFNLFNKPTDQAIWTQPSLDAAAAPLAVPDIPKAQEIATAKRRSAAKQKSQAIFEASLDKYIIPKRKSKGNDTANVEKMVKKRKKGGLQAAVLRVQNEQDASDCLPPKSTEREIRGPTLTIKRLRGVIKYFKQSGHSRSLLKDLREEKNIGAGLESIGKTRFATLTWSSISLRRCLPAIRELCTDERITIAKWQHIFIANSTDTLQFEIALGQFIAVTEGIAKAIECLEATAANAADVFLYWLAVLNHLKSALVANSLPDEVCSQIRAIMNSRYSEFFVNGPSKVHLSAFYLNPTYVRSAIFKKNPNPLSFSIILPPKNPNPTVPAGVTSPRTFIEVGSYLHSLLVEEVKLGANKHIARFKGKGGLLTKTYQSQFIAFAQGIFPFSTPLGLSQTPLQWWKVFENSDHGGVLAAIAIKLYAAVPHSMADERTMSVITLLNTAQRNRQSVGTVIAIAQVRAHYMKAIPRKIRKSAHPTPILKFFELERVLRTIDDADVRVRNINYDESDESDEDVADLKEEEVNNALGDGKVLPVVDDDDTEFDATCNEVQEVLASTAASASKKVKKNSELTSGIDEGDTLMDGDGDDGFELGSWL</sequence>
<feature type="transmembrane region" description="Helical" evidence="2">
    <location>
        <begin position="594"/>
        <end position="619"/>
    </location>
</feature>
<keyword evidence="2" id="KW-0472">Membrane</keyword>
<dbReference type="InterPro" id="IPR038765">
    <property type="entry name" value="Papain-like_cys_pep_sf"/>
</dbReference>
<feature type="region of interest" description="Disordered" evidence="1">
    <location>
        <begin position="1"/>
        <end position="27"/>
    </location>
</feature>
<feature type="transmembrane region" description="Helical" evidence="2">
    <location>
        <begin position="557"/>
        <end position="582"/>
    </location>
</feature>
<feature type="compositionally biased region" description="Polar residues" evidence="1">
    <location>
        <begin position="1"/>
        <end position="20"/>
    </location>
</feature>
<keyword evidence="2" id="KW-0812">Transmembrane</keyword>
<proteinExistence type="predicted"/>
<dbReference type="InterPro" id="IPR012337">
    <property type="entry name" value="RNaseH-like_sf"/>
</dbReference>
<dbReference type="Proteomes" id="UP000054270">
    <property type="component" value="Unassembled WGS sequence"/>
</dbReference>
<dbReference type="SUPFAM" id="SSF53098">
    <property type="entry name" value="Ribonuclease H-like"/>
    <property type="match status" value="1"/>
</dbReference>
<accession>A0A0D2MLV6</accession>
<dbReference type="PANTHER" id="PTHR33840:SF2">
    <property type="entry name" value="TLE1 PHOSPHOLIPASE DOMAIN-CONTAINING PROTEIN"/>
    <property type="match status" value="1"/>
</dbReference>
<evidence type="ECO:0000313" key="5">
    <source>
        <dbReference type="Proteomes" id="UP000054270"/>
    </source>
</evidence>
<name>A0A0D2MLV6_HYPSF</name>
<keyword evidence="5" id="KW-1185">Reference proteome</keyword>
<feature type="compositionally biased region" description="Acidic residues" evidence="1">
    <location>
        <begin position="1429"/>
        <end position="1443"/>
    </location>
</feature>
<dbReference type="PANTHER" id="PTHR33840">
    <property type="match status" value="1"/>
</dbReference>
<feature type="region of interest" description="Disordered" evidence="1">
    <location>
        <begin position="1411"/>
        <end position="1449"/>
    </location>
</feature>
<gene>
    <name evidence="4" type="ORF">HYPSUDRAFT_214246</name>
</gene>
<dbReference type="SUPFAM" id="SSF54001">
    <property type="entry name" value="Cysteine proteinases"/>
    <property type="match status" value="1"/>
</dbReference>
<protein>
    <recommendedName>
        <fullName evidence="3">T6SS Phospholipase effector Tle1-like catalytic domain-containing protein</fullName>
    </recommendedName>
</protein>
<evidence type="ECO:0000259" key="3">
    <source>
        <dbReference type="Pfam" id="PF09994"/>
    </source>
</evidence>